<gene>
    <name evidence="9" type="ordered locus">Marme_3761</name>
</gene>
<dbReference type="EMBL" id="CP002583">
    <property type="protein sequence ID" value="ADZ92971.1"/>
    <property type="molecule type" value="Genomic_DNA"/>
</dbReference>
<accession>F2JWV4</accession>
<evidence type="ECO:0000259" key="8">
    <source>
        <dbReference type="PROSITE" id="PS50850"/>
    </source>
</evidence>
<feature type="transmembrane region" description="Helical" evidence="7">
    <location>
        <begin position="375"/>
        <end position="398"/>
    </location>
</feature>
<dbReference type="PROSITE" id="PS50850">
    <property type="entry name" value="MFS"/>
    <property type="match status" value="1"/>
</dbReference>
<dbReference type="PANTHER" id="PTHR23513:SF11">
    <property type="entry name" value="STAPHYLOFERRIN A TRANSPORTER"/>
    <property type="match status" value="1"/>
</dbReference>
<dbReference type="Pfam" id="PF05977">
    <property type="entry name" value="MFS_3"/>
    <property type="match status" value="1"/>
</dbReference>
<feature type="transmembrane region" description="Helical" evidence="7">
    <location>
        <begin position="173"/>
        <end position="194"/>
    </location>
</feature>
<dbReference type="STRING" id="717774.Marme_3761"/>
<dbReference type="InterPro" id="IPR020846">
    <property type="entry name" value="MFS_dom"/>
</dbReference>
<feature type="transmembrane region" description="Helical" evidence="7">
    <location>
        <begin position="106"/>
        <end position="124"/>
    </location>
</feature>
<dbReference type="eggNOG" id="COG2814">
    <property type="taxonomic scope" value="Bacteria"/>
</dbReference>
<keyword evidence="5 7" id="KW-1133">Transmembrane helix</keyword>
<protein>
    <submittedName>
        <fullName evidence="9">Major facilitator superfamily MFS_1</fullName>
    </submittedName>
</protein>
<keyword evidence="3" id="KW-1003">Cell membrane</keyword>
<sequence length="424" mass="45762">MLQTFRSLENRYFRFWLSSVFVSNLGTWLQRTALDWLVIAYLSKQNATAIGIVVLLQYVPQLVLSPFTGFLADYFDRAKLLLVTQVLLMSTSFTLGMLVITEQVTLVHIYFLALTHGVVVAFDIPARHAFVSDVVPEKALTNAVGLNSVSFNSARLIGPAIAGVLIASTSSGWVILMNAMSYIPMLCCVLWLSLKSSCVFKHHSATKGTNKISDGFVYIASRREMVVALAMVSCVCITGMSFAVYLSSININEFHGGAMQYGMLVSMMAVGSITGAVLTASLPAPTVRRMVYVATAYSIACLCVAMSGSIWMFCVALVFLGMTLQLMTTSANAFIQVSSDKKYKGRVMAVAISVILGSTALGGPLVGWLCDEFGGRYAIGLGALLGIVACIIGAVSLGNARSQHTLCRLSIDSTETKEYEKVKI</sequence>
<evidence type="ECO:0000256" key="2">
    <source>
        <dbReference type="ARBA" id="ARBA00022448"/>
    </source>
</evidence>
<feature type="transmembrane region" description="Helical" evidence="7">
    <location>
        <begin position="317"/>
        <end position="335"/>
    </location>
</feature>
<feature type="transmembrane region" description="Helical" evidence="7">
    <location>
        <begin position="12"/>
        <end position="29"/>
    </location>
</feature>
<evidence type="ECO:0000313" key="10">
    <source>
        <dbReference type="Proteomes" id="UP000001062"/>
    </source>
</evidence>
<dbReference type="CDD" id="cd06173">
    <property type="entry name" value="MFS_MefA_like"/>
    <property type="match status" value="1"/>
</dbReference>
<dbReference type="RefSeq" id="WP_013662873.1">
    <property type="nucleotide sequence ID" value="NC_015276.1"/>
</dbReference>
<feature type="domain" description="Major facilitator superfamily (MFS) profile" evidence="8">
    <location>
        <begin position="1"/>
        <end position="401"/>
    </location>
</feature>
<evidence type="ECO:0000256" key="6">
    <source>
        <dbReference type="ARBA" id="ARBA00023136"/>
    </source>
</evidence>
<dbReference type="AlphaFoldDB" id="F2JWV4"/>
<dbReference type="HOGENOM" id="CLU_034180_11_2_6"/>
<organism evidence="9 10">
    <name type="scientific">Marinomonas mediterranea (strain ATCC 700492 / JCM 21426 / NBRC 103028 / MMB-1)</name>
    <dbReference type="NCBI Taxonomy" id="717774"/>
    <lineage>
        <taxon>Bacteria</taxon>
        <taxon>Pseudomonadati</taxon>
        <taxon>Pseudomonadota</taxon>
        <taxon>Gammaproteobacteria</taxon>
        <taxon>Oceanospirillales</taxon>
        <taxon>Oceanospirillaceae</taxon>
        <taxon>Marinomonas</taxon>
    </lineage>
</organism>
<dbReference type="Proteomes" id="UP000001062">
    <property type="component" value="Chromosome"/>
</dbReference>
<keyword evidence="6 7" id="KW-0472">Membrane</keyword>
<feature type="transmembrane region" description="Helical" evidence="7">
    <location>
        <begin position="347"/>
        <end position="369"/>
    </location>
</feature>
<evidence type="ECO:0000256" key="5">
    <source>
        <dbReference type="ARBA" id="ARBA00022989"/>
    </source>
</evidence>
<evidence type="ECO:0000256" key="3">
    <source>
        <dbReference type="ARBA" id="ARBA00022475"/>
    </source>
</evidence>
<feature type="transmembrane region" description="Helical" evidence="7">
    <location>
        <begin position="226"/>
        <end position="246"/>
    </location>
</feature>
<dbReference type="Gene3D" id="1.20.1250.20">
    <property type="entry name" value="MFS general substrate transporter like domains"/>
    <property type="match status" value="1"/>
</dbReference>
<dbReference type="OrthoDB" id="9775268at2"/>
<proteinExistence type="predicted"/>
<keyword evidence="10" id="KW-1185">Reference proteome</keyword>
<evidence type="ECO:0000256" key="4">
    <source>
        <dbReference type="ARBA" id="ARBA00022692"/>
    </source>
</evidence>
<dbReference type="KEGG" id="mme:Marme_3761"/>
<evidence type="ECO:0000256" key="1">
    <source>
        <dbReference type="ARBA" id="ARBA00004651"/>
    </source>
</evidence>
<comment type="subcellular location">
    <subcellularLocation>
        <location evidence="1">Cell membrane</location>
        <topology evidence="1">Multi-pass membrane protein</topology>
    </subcellularLocation>
</comment>
<evidence type="ECO:0000256" key="7">
    <source>
        <dbReference type="SAM" id="Phobius"/>
    </source>
</evidence>
<dbReference type="PANTHER" id="PTHR23513">
    <property type="entry name" value="INTEGRAL MEMBRANE EFFLUX PROTEIN-RELATED"/>
    <property type="match status" value="1"/>
</dbReference>
<reference evidence="9 10" key="1">
    <citation type="journal article" date="2012" name="Stand. Genomic Sci.">
        <title>Complete genome sequence of the melanogenic marine bacterium Marinomonas mediterranea type strain (MMB-1(T)).</title>
        <authorList>
            <person name="Lucas-Elio P."/>
            <person name="Goodwin L."/>
            <person name="Woyke T."/>
            <person name="Pitluck S."/>
            <person name="Nolan M."/>
            <person name="Kyrpides N.C."/>
            <person name="Detter J.C."/>
            <person name="Copeland A."/>
            <person name="Teshima H."/>
            <person name="Bruce D."/>
            <person name="Detter C."/>
            <person name="Tapia R."/>
            <person name="Han S."/>
            <person name="Land M.L."/>
            <person name="Ivanova N."/>
            <person name="Mikhailova N."/>
            <person name="Johnston A.W."/>
            <person name="Sanchez-Amat A."/>
        </authorList>
    </citation>
    <scope>NUCLEOTIDE SEQUENCE [LARGE SCALE GENOMIC DNA]</scope>
    <source>
        <strain evidence="10">ATCC 700492 / JCM 21426 / NBRC 103028 / MMB-1</strain>
    </source>
</reference>
<dbReference type="PATRIC" id="fig|717774.3.peg.3875"/>
<feature type="transmembrane region" description="Helical" evidence="7">
    <location>
        <begin position="144"/>
        <end position="167"/>
    </location>
</feature>
<dbReference type="SUPFAM" id="SSF103473">
    <property type="entry name" value="MFS general substrate transporter"/>
    <property type="match status" value="1"/>
</dbReference>
<feature type="transmembrane region" description="Helical" evidence="7">
    <location>
        <begin position="258"/>
        <end position="278"/>
    </location>
</feature>
<keyword evidence="2" id="KW-0813">Transport</keyword>
<name>F2JWV4_MARM1</name>
<dbReference type="InterPro" id="IPR036259">
    <property type="entry name" value="MFS_trans_sf"/>
</dbReference>
<feature type="transmembrane region" description="Helical" evidence="7">
    <location>
        <begin position="49"/>
        <end position="68"/>
    </location>
</feature>
<dbReference type="GO" id="GO:0005886">
    <property type="term" value="C:plasma membrane"/>
    <property type="evidence" value="ECO:0007669"/>
    <property type="project" value="UniProtKB-SubCell"/>
</dbReference>
<keyword evidence="4 7" id="KW-0812">Transmembrane</keyword>
<dbReference type="GO" id="GO:0022857">
    <property type="term" value="F:transmembrane transporter activity"/>
    <property type="evidence" value="ECO:0007669"/>
    <property type="project" value="InterPro"/>
</dbReference>
<evidence type="ECO:0000313" key="9">
    <source>
        <dbReference type="EMBL" id="ADZ92971.1"/>
    </source>
</evidence>
<dbReference type="InterPro" id="IPR010290">
    <property type="entry name" value="TM_effector"/>
</dbReference>
<feature type="transmembrane region" description="Helical" evidence="7">
    <location>
        <begin position="290"/>
        <end position="311"/>
    </location>
</feature>
<feature type="transmembrane region" description="Helical" evidence="7">
    <location>
        <begin position="80"/>
        <end position="100"/>
    </location>
</feature>